<sequence>MYCTLSLPSLHFAGFNITLSRHERIPLIVHSNMRRGRRTRLPKNLRHPRHPKLPPEFGANLFLNKISTASDPTREDFNLNEERQVGDDDAEKNEEERRDVVWEADEIEAISSLFQGRIPQKPGSLIRERALPLPVPHKLRPLGLPAPKRQVISSRASIAKQVYKNPSFLVGLAREINGLKQEQDVSLILGKWVHFLRKGSLSLTIRELGHMGHPKRALQTFCWAQKQPQLCPDDRILASTVEVLARNHELKVPFNLETFIASATRGVLEAMVRGFIKGGNLKLAWKFVMVCRDSKRMLDSGIYPKLILELGKNPGKHMLVVPLLDELGEREELNLTQQDCTAIMKVCVKMGKFEVVERLFSWFKNSGRDPSIVMFTTMIHSLYKQTKYREALALVWETEASNCLLDLPAYRVVIKLFGALNDTSRAVRYFSKLKEAGFSPTHDIYKDLIKIYLVSGRIAKCREICKEAEIAGFKFDKYLHNLIEKEGTVS</sequence>
<accession>A0ACB9Q565</accession>
<organism evidence="1 2">
    <name type="scientific">Bauhinia variegata</name>
    <name type="common">Purple orchid tree</name>
    <name type="synonym">Phanera variegata</name>
    <dbReference type="NCBI Taxonomy" id="167791"/>
    <lineage>
        <taxon>Eukaryota</taxon>
        <taxon>Viridiplantae</taxon>
        <taxon>Streptophyta</taxon>
        <taxon>Embryophyta</taxon>
        <taxon>Tracheophyta</taxon>
        <taxon>Spermatophyta</taxon>
        <taxon>Magnoliopsida</taxon>
        <taxon>eudicotyledons</taxon>
        <taxon>Gunneridae</taxon>
        <taxon>Pentapetalae</taxon>
        <taxon>rosids</taxon>
        <taxon>fabids</taxon>
        <taxon>Fabales</taxon>
        <taxon>Fabaceae</taxon>
        <taxon>Cercidoideae</taxon>
        <taxon>Cercideae</taxon>
        <taxon>Bauhiniinae</taxon>
        <taxon>Bauhinia</taxon>
    </lineage>
</organism>
<comment type="caution">
    <text evidence="1">The sequence shown here is derived from an EMBL/GenBank/DDBJ whole genome shotgun (WGS) entry which is preliminary data.</text>
</comment>
<name>A0ACB9Q565_BAUVA</name>
<evidence type="ECO:0000313" key="2">
    <source>
        <dbReference type="Proteomes" id="UP000828941"/>
    </source>
</evidence>
<gene>
    <name evidence="1" type="ORF">L6164_004638</name>
</gene>
<keyword evidence="2" id="KW-1185">Reference proteome</keyword>
<evidence type="ECO:0000313" key="1">
    <source>
        <dbReference type="EMBL" id="KAI4355911.1"/>
    </source>
</evidence>
<dbReference type="Proteomes" id="UP000828941">
    <property type="component" value="Chromosome 2"/>
</dbReference>
<protein>
    <submittedName>
        <fullName evidence="1">Uncharacterized protein</fullName>
    </submittedName>
</protein>
<dbReference type="EMBL" id="CM039427">
    <property type="protein sequence ID" value="KAI4355911.1"/>
    <property type="molecule type" value="Genomic_DNA"/>
</dbReference>
<reference evidence="1 2" key="1">
    <citation type="journal article" date="2022" name="DNA Res.">
        <title>Chromosomal-level genome assembly of the orchid tree Bauhinia variegata (Leguminosae; Cercidoideae) supports the allotetraploid origin hypothesis of Bauhinia.</title>
        <authorList>
            <person name="Zhong Y."/>
            <person name="Chen Y."/>
            <person name="Zheng D."/>
            <person name="Pang J."/>
            <person name="Liu Y."/>
            <person name="Luo S."/>
            <person name="Meng S."/>
            <person name="Qian L."/>
            <person name="Wei D."/>
            <person name="Dai S."/>
            <person name="Zhou R."/>
        </authorList>
    </citation>
    <scope>NUCLEOTIDE SEQUENCE [LARGE SCALE GENOMIC DNA]</scope>
    <source>
        <strain evidence="1">BV-YZ2020</strain>
    </source>
</reference>
<proteinExistence type="predicted"/>